<dbReference type="Proteomes" id="UP000078046">
    <property type="component" value="Unassembled WGS sequence"/>
</dbReference>
<evidence type="ECO:0000313" key="2">
    <source>
        <dbReference type="Proteomes" id="UP000078046"/>
    </source>
</evidence>
<dbReference type="EMBL" id="LWCA01000645">
    <property type="protein sequence ID" value="OAF67495.1"/>
    <property type="molecule type" value="Genomic_DNA"/>
</dbReference>
<reference evidence="1 2" key="1">
    <citation type="submission" date="2016-04" db="EMBL/GenBank/DDBJ databases">
        <title>The genome of Intoshia linei affirms orthonectids as highly simplified spiralians.</title>
        <authorList>
            <person name="Mikhailov K.V."/>
            <person name="Slusarev G.S."/>
            <person name="Nikitin M.A."/>
            <person name="Logacheva M.D."/>
            <person name="Penin A."/>
            <person name="Aleoshin V."/>
            <person name="Panchin Y.V."/>
        </authorList>
    </citation>
    <scope>NUCLEOTIDE SEQUENCE [LARGE SCALE GENOMIC DNA]</scope>
    <source>
        <strain evidence="1">Intl2013</strain>
        <tissue evidence="1">Whole animal</tissue>
    </source>
</reference>
<organism evidence="1 2">
    <name type="scientific">Intoshia linei</name>
    <dbReference type="NCBI Taxonomy" id="1819745"/>
    <lineage>
        <taxon>Eukaryota</taxon>
        <taxon>Metazoa</taxon>
        <taxon>Spiralia</taxon>
        <taxon>Lophotrochozoa</taxon>
        <taxon>Mesozoa</taxon>
        <taxon>Orthonectida</taxon>
        <taxon>Rhopaluridae</taxon>
        <taxon>Intoshia</taxon>
    </lineage>
</organism>
<gene>
    <name evidence="1" type="ORF">A3Q56_04775</name>
</gene>
<dbReference type="AlphaFoldDB" id="A0A177AZR3"/>
<keyword evidence="2" id="KW-1185">Reference proteome</keyword>
<protein>
    <submittedName>
        <fullName evidence="1">Uncharacterized protein</fullName>
    </submittedName>
</protein>
<name>A0A177AZR3_9BILA</name>
<sequence length="231" mass="26804">ENKSNGPEENDTTKELESTIKSMTILNQDKDVNTESIKSKIIDIPSEKLETADIDIIKDETNKMLDVTDSTFDIKIEKEKIMKTCQTLQKSHNQHEFNESRHPMYLNFDGNAPVYSNQLANVYLARPTNPQVEINNNNGNAYTNLSRIINVHKAQPNQVYTKNSQCYYQDNYSTPQIHQNNQFNRYKNPENSKYVYSSQNISQKFNQNYITFPNDNESIPDFNSIFNPSKK</sequence>
<accession>A0A177AZR3</accession>
<comment type="caution">
    <text evidence="1">The sequence shown here is derived from an EMBL/GenBank/DDBJ whole genome shotgun (WGS) entry which is preliminary data.</text>
</comment>
<feature type="non-terminal residue" evidence="1">
    <location>
        <position position="1"/>
    </location>
</feature>
<proteinExistence type="predicted"/>
<evidence type="ECO:0000313" key="1">
    <source>
        <dbReference type="EMBL" id="OAF67495.1"/>
    </source>
</evidence>